<proteinExistence type="predicted"/>
<gene>
    <name evidence="1" type="ORF">GCM10011369_23200</name>
</gene>
<dbReference type="Proteomes" id="UP000619743">
    <property type="component" value="Unassembled WGS sequence"/>
</dbReference>
<accession>A0A8J2U5X4</accession>
<evidence type="ECO:0000313" key="2">
    <source>
        <dbReference type="Proteomes" id="UP000619743"/>
    </source>
</evidence>
<name>A0A8J2U5X4_9GAMM</name>
<dbReference type="RefSeq" id="WP_188708182.1">
    <property type="nucleotide sequence ID" value="NZ_BMDX01000011.1"/>
</dbReference>
<organism evidence="1 2">
    <name type="scientific">Neiella marina</name>
    <dbReference type="NCBI Taxonomy" id="508461"/>
    <lineage>
        <taxon>Bacteria</taxon>
        <taxon>Pseudomonadati</taxon>
        <taxon>Pseudomonadota</taxon>
        <taxon>Gammaproteobacteria</taxon>
        <taxon>Alteromonadales</taxon>
        <taxon>Echinimonadaceae</taxon>
        <taxon>Neiella</taxon>
    </lineage>
</organism>
<reference evidence="2" key="1">
    <citation type="journal article" date="2019" name="Int. J. Syst. Evol. Microbiol.">
        <title>The Global Catalogue of Microorganisms (GCM) 10K type strain sequencing project: providing services to taxonomists for standard genome sequencing and annotation.</title>
        <authorList>
            <consortium name="The Broad Institute Genomics Platform"/>
            <consortium name="The Broad Institute Genome Sequencing Center for Infectious Disease"/>
            <person name="Wu L."/>
            <person name="Ma J."/>
        </authorList>
    </citation>
    <scope>NUCLEOTIDE SEQUENCE [LARGE SCALE GENOMIC DNA]</scope>
    <source>
        <strain evidence="2">CGMCC 1.10130</strain>
    </source>
</reference>
<dbReference type="EMBL" id="BMDX01000011">
    <property type="protein sequence ID" value="GGA80623.1"/>
    <property type="molecule type" value="Genomic_DNA"/>
</dbReference>
<dbReference type="AlphaFoldDB" id="A0A8J2U5X4"/>
<sequence length="122" mass="13311">MSEQQQHTTPFSQTLAYLEKGCLDAELSEQLADVIKGVRDTGKQGTVTLQLKVSLMKGTEDTVSITSSVNSKVPQLDRAQTIMWSTYDGDLIRNDPNQRALDLKTVETTNQPAGLKTAAGQN</sequence>
<protein>
    <submittedName>
        <fullName evidence="1">Uncharacterized protein</fullName>
    </submittedName>
</protein>
<evidence type="ECO:0000313" key="1">
    <source>
        <dbReference type="EMBL" id="GGA80623.1"/>
    </source>
</evidence>
<comment type="caution">
    <text evidence="1">The sequence shown here is derived from an EMBL/GenBank/DDBJ whole genome shotgun (WGS) entry which is preliminary data.</text>
</comment>
<keyword evidence="2" id="KW-1185">Reference proteome</keyword>